<dbReference type="PANTHER" id="PTHR37327:SF1">
    <property type="entry name" value="MICROTUBULE INTERACTING AND TRANSPORT DOMAIN-CONTAINING PROTEIN"/>
    <property type="match status" value="1"/>
</dbReference>
<feature type="compositionally biased region" description="Pro residues" evidence="2">
    <location>
        <begin position="805"/>
        <end position="825"/>
    </location>
</feature>
<feature type="compositionally biased region" description="Low complexity" evidence="2">
    <location>
        <begin position="115"/>
        <end position="124"/>
    </location>
</feature>
<feature type="domain" description="MIT" evidence="3">
    <location>
        <begin position="257"/>
        <end position="322"/>
    </location>
</feature>
<organism evidence="4 5">
    <name type="scientific">Pyronema omphalodes (strain CBS 100304)</name>
    <name type="common">Pyronema confluens</name>
    <dbReference type="NCBI Taxonomy" id="1076935"/>
    <lineage>
        <taxon>Eukaryota</taxon>
        <taxon>Fungi</taxon>
        <taxon>Dikarya</taxon>
        <taxon>Ascomycota</taxon>
        <taxon>Pezizomycotina</taxon>
        <taxon>Pezizomycetes</taxon>
        <taxon>Pezizales</taxon>
        <taxon>Pyronemataceae</taxon>
        <taxon>Pyronema</taxon>
    </lineage>
</organism>
<evidence type="ECO:0000313" key="4">
    <source>
        <dbReference type="EMBL" id="CCX30286.1"/>
    </source>
</evidence>
<feature type="compositionally biased region" description="Pro residues" evidence="2">
    <location>
        <begin position="718"/>
        <end position="740"/>
    </location>
</feature>
<keyword evidence="5" id="KW-1185">Reference proteome</keyword>
<feature type="coiled-coil region" evidence="1">
    <location>
        <begin position="303"/>
        <end position="330"/>
    </location>
</feature>
<feature type="region of interest" description="Disordered" evidence="2">
    <location>
        <begin position="205"/>
        <end position="251"/>
    </location>
</feature>
<dbReference type="InterPro" id="IPR007330">
    <property type="entry name" value="MIT_dom"/>
</dbReference>
<feature type="compositionally biased region" description="Polar residues" evidence="2">
    <location>
        <begin position="30"/>
        <end position="48"/>
    </location>
</feature>
<accession>U4LSL7</accession>
<feature type="region of interest" description="Disordered" evidence="2">
    <location>
        <begin position="450"/>
        <end position="519"/>
    </location>
</feature>
<dbReference type="PANTHER" id="PTHR37327">
    <property type="entry name" value="CHROMOSOME 1, WHOLE GENOME SHOTGUN SEQUENCE"/>
    <property type="match status" value="1"/>
</dbReference>
<dbReference type="Pfam" id="PF04212">
    <property type="entry name" value="MIT"/>
    <property type="match status" value="1"/>
</dbReference>
<feature type="compositionally biased region" description="Polar residues" evidence="2">
    <location>
        <begin position="470"/>
        <end position="498"/>
    </location>
</feature>
<dbReference type="Gene3D" id="1.20.58.80">
    <property type="entry name" value="Phosphotransferase system, lactose/cellobiose-type IIA subunit"/>
    <property type="match status" value="1"/>
</dbReference>
<dbReference type="OrthoDB" id="2245455at2759"/>
<feature type="compositionally biased region" description="Low complexity" evidence="2">
    <location>
        <begin position="8"/>
        <end position="29"/>
    </location>
</feature>
<dbReference type="eggNOG" id="ENOG502QZS0">
    <property type="taxonomic scope" value="Eukaryota"/>
</dbReference>
<evidence type="ECO:0000313" key="5">
    <source>
        <dbReference type="Proteomes" id="UP000018144"/>
    </source>
</evidence>
<evidence type="ECO:0000259" key="3">
    <source>
        <dbReference type="Pfam" id="PF04212"/>
    </source>
</evidence>
<dbReference type="InterPro" id="IPR036181">
    <property type="entry name" value="MIT_dom_sf"/>
</dbReference>
<feature type="compositionally biased region" description="Low complexity" evidence="2">
    <location>
        <begin position="235"/>
        <end position="251"/>
    </location>
</feature>
<dbReference type="EMBL" id="HF935433">
    <property type="protein sequence ID" value="CCX30286.1"/>
    <property type="molecule type" value="Genomic_DNA"/>
</dbReference>
<sequence>MVRSKAASSSLSSSDLPSSSLPLSQGQGSTAISTGPDSETSEFQQQPAPRTEGRLLYGERTRAATSYSRHHTVAASGRRRDSSGDQSLAESSRSSSSIDTIRTHEVTSIATATTVLRVRPVVRVNQKSEESAVSRSSPISSPPKRRRQRPPPAPSTHPPSTTTPSTSSSDIYPRRKQIPNLPYTGLNPPVLPDLNLRPGSDSFSRIPALFSTPPLRQRPPSFSSPITQPPPAPPNQTGQPRPPGSRSRSHSIPRTMLERALGKAHTAVTLDHAGNFEGAMEAYEDACELLTEVIEMPGQENDREKLYDIRDTYMARIEELRQQMPLLQQNRYERSLPPRPVTEEYTDGVSLYTVDDDESTLVPSNAPSLSERNTPVPPRRDSLYVAPETTARVPPLRSMPTHHITPAPLSPIRGSPPRNNIERELRQPGNRDSFAFGAAALSPRFSPRKAADYGIRRSPSVASSKSSKSFQPTHSRQGSEEGTTSWLNTIDESGSSVGEPSPLWLRRNGDSPEPLDPIQISDEDFDAQLDAAVEAAYDDGYQVDYSYATEEDLLPAIQSPRENVERAKARVREVEREMELAIQREKERKQKFERDRMFHKPTKRDSEIAFFNDDADDESEEERMLEEMTRGYTLDFDFDLGAKSALPRESTSTQYSDGTLARGSMSSGYSSGTTWGTGHMTTSTSLSTVAETPGTPGIPGDGLDELNFDIDDVASPTTVPPMGPPPMGPPPSLPPLPRTSMQPLPPPTNGLASAATVSKPMGVRARRLSSLAEPPEPLKIETSKTPPLPIIEPGVPTTVVQGPSPQIPPPPSAPANEPPPVPPSPLNADIKSPLIRPLETPTISRPPSSHDQDTDSDGPLTMKGGRPPSPTPNLPGASGGLTAVPLQKTVSDEGLSTMPRPESPARFGYTPKLQGVPPLRQIHSSASLRSRNIVSPDTESPQTPMSNLFASSSTSNLRKGIPRSTTPGATSGFASMTPLYPPPPSAGGIDIFQNKIHSPNTFGGVMDPSDSDSPATLEPCPSETLSRPFWLMRCFYQTIAHPKGGYISPKLFVPREVWFIKGVKLKAVDEKINACDLVTAALQRLAKCKADQINSIYEEMQLLEYVLDRAQAMLAKKLGSEVGGAGAKSLYGETTQANGEDNMVTTKTGNIGGGKGYFSLRKLRTKTSSNTLGSTYGAGQSIGADVSYTNLPMAGAGGVNRALQPKRDVDSLAFTGPHANYLAALAKLFDAAQVLDGLTVFDESTKVPIKLRVGFELSQRHAAEFFGFFVCRFVLADITLMLDKFLKRGGEWIAQ</sequence>
<feature type="region of interest" description="Disordered" evidence="2">
    <location>
        <begin position="762"/>
        <end position="883"/>
    </location>
</feature>
<feature type="compositionally biased region" description="Polar residues" evidence="2">
    <location>
        <begin position="951"/>
        <end position="974"/>
    </location>
</feature>
<dbReference type="STRING" id="1076935.U4LSL7"/>
<keyword evidence="1" id="KW-0175">Coiled coil</keyword>
<feature type="coiled-coil region" evidence="1">
    <location>
        <begin position="557"/>
        <end position="595"/>
    </location>
</feature>
<protein>
    <recommendedName>
        <fullName evidence="3">MIT domain-containing protein</fullName>
    </recommendedName>
</protein>
<feature type="region of interest" description="Disordered" evidence="2">
    <location>
        <begin position="951"/>
        <end position="979"/>
    </location>
</feature>
<feature type="region of interest" description="Disordered" evidence="2">
    <location>
        <begin position="357"/>
        <end position="431"/>
    </location>
</feature>
<name>U4LSL7_PYROM</name>
<feature type="compositionally biased region" description="Basic and acidic residues" evidence="2">
    <location>
        <begin position="51"/>
        <end position="62"/>
    </location>
</feature>
<gene>
    <name evidence="4" type="ORF">PCON_08428</name>
</gene>
<feature type="compositionally biased region" description="Low complexity" evidence="2">
    <location>
        <begin position="458"/>
        <end position="469"/>
    </location>
</feature>
<feature type="region of interest" description="Disordered" evidence="2">
    <location>
        <begin position="1000"/>
        <end position="1020"/>
    </location>
</feature>
<feature type="compositionally biased region" description="Polar residues" evidence="2">
    <location>
        <begin position="361"/>
        <end position="373"/>
    </location>
</feature>
<dbReference type="SUPFAM" id="SSF116846">
    <property type="entry name" value="MIT domain"/>
    <property type="match status" value="1"/>
</dbReference>
<proteinExistence type="predicted"/>
<reference evidence="4 5" key="1">
    <citation type="journal article" date="2013" name="PLoS Genet.">
        <title>The genome and development-dependent transcriptomes of Pyronema confluens: a window into fungal evolution.</title>
        <authorList>
            <person name="Traeger S."/>
            <person name="Altegoer F."/>
            <person name="Freitag M."/>
            <person name="Gabaldon T."/>
            <person name="Kempken F."/>
            <person name="Kumar A."/>
            <person name="Marcet-Houben M."/>
            <person name="Poggeler S."/>
            <person name="Stajich J.E."/>
            <person name="Nowrousian M."/>
        </authorList>
    </citation>
    <scope>NUCLEOTIDE SEQUENCE [LARGE SCALE GENOMIC DNA]</scope>
    <source>
        <strain evidence="5">CBS 100304</strain>
        <tissue evidence="4">Vegetative mycelium</tissue>
    </source>
</reference>
<evidence type="ECO:0000256" key="1">
    <source>
        <dbReference type="SAM" id="Coils"/>
    </source>
</evidence>
<feature type="compositionally biased region" description="Low complexity" evidence="2">
    <location>
        <begin position="158"/>
        <end position="169"/>
    </location>
</feature>
<feature type="region of interest" description="Disordered" evidence="2">
    <location>
        <begin position="717"/>
        <end position="740"/>
    </location>
</feature>
<feature type="region of interest" description="Disordered" evidence="2">
    <location>
        <begin position="1"/>
        <end position="186"/>
    </location>
</feature>
<dbReference type="Proteomes" id="UP000018144">
    <property type="component" value="Unassembled WGS sequence"/>
</dbReference>
<evidence type="ECO:0000256" key="2">
    <source>
        <dbReference type="SAM" id="MobiDB-lite"/>
    </source>
</evidence>
<dbReference type="OMA" id="PNANYMG"/>